<evidence type="ECO:0000256" key="4">
    <source>
        <dbReference type="ARBA" id="ARBA00022842"/>
    </source>
</evidence>
<keyword evidence="3 5" id="KW-0378">Hydrolase</keyword>
<reference evidence="8" key="1">
    <citation type="journal article" date="2019" name="Int. J. Syst. Evol. Microbiol.">
        <title>The Global Catalogue of Microorganisms (GCM) 10K type strain sequencing project: providing services to taxonomists for standard genome sequencing and annotation.</title>
        <authorList>
            <consortium name="The Broad Institute Genomics Platform"/>
            <consortium name="The Broad Institute Genome Sequencing Center for Infectious Disease"/>
            <person name="Wu L."/>
            <person name="Ma J."/>
        </authorList>
    </citation>
    <scope>NUCLEOTIDE SEQUENCE [LARGE SCALE GENOMIC DNA]</scope>
    <source>
        <strain evidence="8">JCM 17458</strain>
    </source>
</reference>
<name>A0ABP8EL32_9MICO</name>
<gene>
    <name evidence="5" type="primary">ppa</name>
    <name evidence="7" type="ORF">GCM10022261_21970</name>
</gene>
<evidence type="ECO:0000256" key="2">
    <source>
        <dbReference type="ARBA" id="ARBA00022723"/>
    </source>
</evidence>
<accession>A0ABP8EL32</accession>
<evidence type="ECO:0000256" key="5">
    <source>
        <dbReference type="HAMAP-Rule" id="MF_00209"/>
    </source>
</evidence>
<feature type="binding site" evidence="5">
    <location>
        <position position="126"/>
    </location>
    <ligand>
        <name>substrate</name>
    </ligand>
</feature>
<organism evidence="7 8">
    <name type="scientific">Brevibacterium daeguense</name>
    <dbReference type="NCBI Taxonomy" id="909936"/>
    <lineage>
        <taxon>Bacteria</taxon>
        <taxon>Bacillati</taxon>
        <taxon>Actinomycetota</taxon>
        <taxon>Actinomycetes</taxon>
        <taxon>Micrococcales</taxon>
        <taxon>Brevibacteriaceae</taxon>
        <taxon>Brevibacterium</taxon>
    </lineage>
</organism>
<evidence type="ECO:0000313" key="8">
    <source>
        <dbReference type="Proteomes" id="UP001501586"/>
    </source>
</evidence>
<comment type="subcellular location">
    <subcellularLocation>
        <location evidence="5">Cytoplasm</location>
    </subcellularLocation>
</comment>
<dbReference type="Proteomes" id="UP001501586">
    <property type="component" value="Unassembled WGS sequence"/>
</dbReference>
<sequence length="198" mass="21992">MELLATIEIPKGSRNKYEVDHETGRVKLDRYLYTSMAYPADYGYLDDTLGLDGDPLDVLLLLTESVFPGCDVDVRPVGMFRMEDEAGGDDKVLAVVAGDPRWDEVQDIADVDKFTLDAIEHFFVHYKDLEPGKYVKGSTWASREEAEAEVRASVERFKAAGQPTGEEEDREGRQGRGVDEQPTGAGGDDREGRQGRDA</sequence>
<comment type="caution">
    <text evidence="7">The sequence shown here is derived from an EMBL/GenBank/DDBJ whole genome shotgun (WGS) entry which is preliminary data.</text>
</comment>
<dbReference type="Pfam" id="PF00719">
    <property type="entry name" value="Pyrophosphatase"/>
    <property type="match status" value="1"/>
</dbReference>
<comment type="similarity">
    <text evidence="5">Belongs to the PPase family.</text>
</comment>
<dbReference type="EC" id="3.6.1.1" evidence="5"/>
<feature type="binding site" evidence="5">
    <location>
        <position position="8"/>
    </location>
    <ligand>
        <name>Mg(2+)</name>
        <dbReference type="ChEBI" id="CHEBI:18420"/>
        <label>2</label>
    </ligand>
</feature>
<dbReference type="RefSeq" id="WP_236862644.1">
    <property type="nucleotide sequence ID" value="NZ_BAABAZ010000006.1"/>
</dbReference>
<dbReference type="InterPro" id="IPR008162">
    <property type="entry name" value="Pyrophosphatase"/>
</dbReference>
<feature type="binding site" evidence="5">
    <location>
        <position position="89"/>
    </location>
    <ligand>
        <name>Mg(2+)</name>
        <dbReference type="ChEBI" id="CHEBI:18420"/>
        <label>1</label>
    </ligand>
</feature>
<dbReference type="CDD" id="cd00412">
    <property type="entry name" value="pyrophosphatase"/>
    <property type="match status" value="1"/>
</dbReference>
<evidence type="ECO:0000256" key="3">
    <source>
        <dbReference type="ARBA" id="ARBA00022801"/>
    </source>
</evidence>
<feature type="compositionally biased region" description="Basic and acidic residues" evidence="6">
    <location>
        <begin position="187"/>
        <end position="198"/>
    </location>
</feature>
<feature type="active site" description="Proton acceptor" evidence="5">
    <location>
        <position position="89"/>
    </location>
</feature>
<feature type="binding site" evidence="5">
    <location>
        <position position="16"/>
    </location>
    <ligand>
        <name>substrate</name>
    </ligand>
</feature>
<keyword evidence="8" id="KW-1185">Reference proteome</keyword>
<comment type="function">
    <text evidence="5">Catalyzes the hydrolysis of inorganic pyrophosphate (PPi) forming two phosphate ions.</text>
</comment>
<evidence type="ECO:0000256" key="1">
    <source>
        <dbReference type="ARBA" id="ARBA00001946"/>
    </source>
</evidence>
<feature type="compositionally biased region" description="Basic and acidic residues" evidence="6">
    <location>
        <begin position="170"/>
        <end position="179"/>
    </location>
</feature>
<protein>
    <recommendedName>
        <fullName evidence="5">Inorganic pyrophosphatase</fullName>
        <ecNumber evidence="5">3.6.1.1</ecNumber>
    </recommendedName>
    <alternativeName>
        <fullName evidence="5">Pyrophosphate phospho-hydrolase</fullName>
        <shortName evidence="5">PPase</shortName>
    </alternativeName>
</protein>
<feature type="binding site" evidence="5">
    <location>
        <position position="84"/>
    </location>
    <ligand>
        <name>Mg(2+)</name>
        <dbReference type="ChEBI" id="CHEBI:18420"/>
        <label>3</label>
    </ligand>
</feature>
<comment type="subunit">
    <text evidence="5">Homohexamer.</text>
</comment>
<feature type="binding site" evidence="5">
    <location>
        <position position="30"/>
    </location>
    <ligand>
        <name>substrate</name>
    </ligand>
</feature>
<feature type="binding site" evidence="5">
    <location>
        <position position="52"/>
    </location>
    <ligand>
        <name>Mg(2+)</name>
        <dbReference type="ChEBI" id="CHEBI:18420"/>
        <label>1</label>
    </ligand>
</feature>
<feature type="binding site" evidence="5">
    <location>
        <position position="57"/>
    </location>
    <ligand>
        <name>Mg(2+)</name>
        <dbReference type="ChEBI" id="CHEBI:18420"/>
        <label>1</label>
    </ligand>
</feature>
<feature type="binding site" evidence="5">
    <location>
        <position position="42"/>
    </location>
    <ligand>
        <name>substrate</name>
    </ligand>
</feature>
<comment type="cofactor">
    <cofactor evidence="1 5">
        <name>Mg(2+)</name>
        <dbReference type="ChEBI" id="CHEBI:18420"/>
    </cofactor>
</comment>
<comment type="catalytic activity">
    <reaction evidence="5">
        <text>diphosphate + H2O = 2 phosphate + H(+)</text>
        <dbReference type="Rhea" id="RHEA:24576"/>
        <dbReference type="ChEBI" id="CHEBI:15377"/>
        <dbReference type="ChEBI" id="CHEBI:15378"/>
        <dbReference type="ChEBI" id="CHEBI:33019"/>
        <dbReference type="ChEBI" id="CHEBI:43474"/>
        <dbReference type="EC" id="3.6.1.1"/>
    </reaction>
</comment>
<dbReference type="SUPFAM" id="SSF50324">
    <property type="entry name" value="Inorganic pyrophosphatase"/>
    <property type="match status" value="1"/>
</dbReference>
<keyword evidence="2 5" id="KW-0479">Metal-binding</keyword>
<dbReference type="PANTHER" id="PTHR10286">
    <property type="entry name" value="INORGANIC PYROPHOSPHATASE"/>
    <property type="match status" value="1"/>
</dbReference>
<feature type="region of interest" description="Disordered" evidence="6">
    <location>
        <begin position="151"/>
        <end position="198"/>
    </location>
</feature>
<keyword evidence="5" id="KW-0963">Cytoplasm</keyword>
<dbReference type="Gene3D" id="3.90.80.10">
    <property type="entry name" value="Inorganic pyrophosphatase"/>
    <property type="match status" value="1"/>
</dbReference>
<evidence type="ECO:0000256" key="6">
    <source>
        <dbReference type="SAM" id="MobiDB-lite"/>
    </source>
</evidence>
<proteinExistence type="inferred from homology"/>
<keyword evidence="4 5" id="KW-0460">Magnesium</keyword>
<dbReference type="EMBL" id="BAABAZ010000006">
    <property type="protein sequence ID" value="GAA4284666.1"/>
    <property type="molecule type" value="Genomic_DNA"/>
</dbReference>
<dbReference type="PROSITE" id="PS00387">
    <property type="entry name" value="PPASE"/>
    <property type="match status" value="1"/>
</dbReference>
<evidence type="ECO:0000313" key="7">
    <source>
        <dbReference type="EMBL" id="GAA4284666.1"/>
    </source>
</evidence>
<feature type="binding site" evidence="5">
    <location>
        <position position="57"/>
    </location>
    <ligand>
        <name>Mg(2+)</name>
        <dbReference type="ChEBI" id="CHEBI:18420"/>
        <label>2</label>
    </ligand>
</feature>
<dbReference type="HAMAP" id="MF_00209">
    <property type="entry name" value="Inorganic_PPase"/>
    <property type="match status" value="1"/>
</dbReference>
<feature type="binding site" evidence="5">
    <location>
        <position position="89"/>
    </location>
    <ligand>
        <name>Mg(2+)</name>
        <dbReference type="ChEBI" id="CHEBI:18420"/>
        <label>3</label>
    </ligand>
</feature>
<dbReference type="InterPro" id="IPR036649">
    <property type="entry name" value="Pyrophosphatase_sf"/>
</dbReference>